<accession>U2LDX6</accession>
<dbReference type="EMBL" id="AUZJ01000009">
    <property type="protein sequence ID" value="ERF61530.1"/>
    <property type="molecule type" value="Genomic_DNA"/>
</dbReference>
<keyword evidence="1" id="KW-0732">Signal</keyword>
<feature type="domain" description="PrcB C-terminal" evidence="2">
    <location>
        <begin position="117"/>
        <end position="173"/>
    </location>
</feature>
<evidence type="ECO:0000256" key="1">
    <source>
        <dbReference type="SAM" id="SignalP"/>
    </source>
</evidence>
<organism evidence="3 5">
    <name type="scientific">Treponema socranskii subsp. socranskii VPI DR56BR1116 = ATCC 35536</name>
    <dbReference type="NCBI Taxonomy" id="1125725"/>
    <lineage>
        <taxon>Bacteria</taxon>
        <taxon>Pseudomonadati</taxon>
        <taxon>Spirochaetota</taxon>
        <taxon>Spirochaetia</taxon>
        <taxon>Spirochaetales</taxon>
        <taxon>Treponemataceae</taxon>
        <taxon>Treponema</taxon>
    </lineage>
</organism>
<evidence type="ECO:0000313" key="4">
    <source>
        <dbReference type="EMBL" id="ERK02688.1"/>
    </source>
</evidence>
<dbReference type="NCBIfam" id="NF033596">
    <property type="entry name" value="denti_PrcB"/>
    <property type="match status" value="1"/>
</dbReference>
<dbReference type="InterPro" id="IPR025748">
    <property type="entry name" value="PrcB_C_dom"/>
</dbReference>
<dbReference type="eggNOG" id="ENOG5033AUW">
    <property type="taxonomic scope" value="Bacteria"/>
</dbReference>
<dbReference type="PROSITE" id="PS51257">
    <property type="entry name" value="PROKAR_LIPOPROTEIN"/>
    <property type="match status" value="1"/>
</dbReference>
<dbReference type="Proteomes" id="UP000016646">
    <property type="component" value="Unassembled WGS sequence"/>
</dbReference>
<dbReference type="AlphaFoldDB" id="U2LDX6"/>
<protein>
    <submittedName>
        <fullName evidence="3">PrcB C-terminal domain protein</fullName>
    </submittedName>
</protein>
<dbReference type="PATRIC" id="fig|1125725.3.peg.417"/>
<dbReference type="STRING" id="1125725.HMPREF1325_2352"/>
<reference evidence="5 6" key="1">
    <citation type="submission" date="2013-08" db="EMBL/GenBank/DDBJ databases">
        <authorList>
            <person name="Durkin A.S."/>
            <person name="Haft D.R."/>
            <person name="McCorrison J."/>
            <person name="Torralba M."/>
            <person name="Gillis M."/>
            <person name="Haft D.H."/>
            <person name="Methe B."/>
            <person name="Sutton G."/>
            <person name="Nelson K.E."/>
        </authorList>
    </citation>
    <scope>NUCLEOTIDE SEQUENCE [LARGE SCALE GENOMIC DNA]</scope>
    <source>
        <strain evidence="4 6">ATCC 35536</strain>
        <strain evidence="3 5">VPI DR56BR1116</strain>
    </source>
</reference>
<feature type="signal peptide" evidence="1">
    <location>
        <begin position="1"/>
        <end position="25"/>
    </location>
</feature>
<dbReference type="RefSeq" id="WP_021329407.1">
    <property type="nucleotide sequence ID" value="NZ_AUZJ01000009.1"/>
</dbReference>
<gene>
    <name evidence="4" type="ORF">HMPREF0860_0105</name>
    <name evidence="3" type="ORF">HMPREF1325_2352</name>
</gene>
<sequence length="193" mass="21211">MRKHILLIVLSAFFLSACKSVPAKLQDGTTAPSVSYEAGGFVSAQSDKNAGLYPDAVLTGREGRVDISYEILEEGNYGAEFGTAVIENQKDLDKLYARLHDRSDRPAPKIDFERKKVIAVRSGPFTTGGYGIKLYSAIDTKDGVETVFLITAPEPTQIVTQAFTTPYLIISIDVPSSKPVFVKLQRYKPEFDL</sequence>
<feature type="chain" id="PRO_5004631598" evidence="1">
    <location>
        <begin position="26"/>
        <end position="193"/>
    </location>
</feature>
<evidence type="ECO:0000313" key="3">
    <source>
        <dbReference type="EMBL" id="ERF61530.1"/>
    </source>
</evidence>
<dbReference type="Proteomes" id="UP000016412">
    <property type="component" value="Unassembled WGS sequence"/>
</dbReference>
<evidence type="ECO:0000259" key="2">
    <source>
        <dbReference type="Pfam" id="PF14343"/>
    </source>
</evidence>
<proteinExistence type="predicted"/>
<dbReference type="Pfam" id="PF14343">
    <property type="entry name" value="PrcB_C"/>
    <property type="match status" value="1"/>
</dbReference>
<evidence type="ECO:0000313" key="6">
    <source>
        <dbReference type="Proteomes" id="UP000016646"/>
    </source>
</evidence>
<keyword evidence="6" id="KW-1185">Reference proteome</keyword>
<comment type="caution">
    <text evidence="3">The sequence shown here is derived from an EMBL/GenBank/DDBJ whole genome shotgun (WGS) entry which is preliminary data.</text>
</comment>
<evidence type="ECO:0000313" key="5">
    <source>
        <dbReference type="Proteomes" id="UP000016412"/>
    </source>
</evidence>
<dbReference type="EMBL" id="AVQI01000050">
    <property type="protein sequence ID" value="ERK02688.1"/>
    <property type="molecule type" value="Genomic_DNA"/>
</dbReference>
<name>U2LDX6_TRESO</name>